<dbReference type="InterPro" id="IPR042856">
    <property type="entry name" value="RSP14"/>
</dbReference>
<keyword evidence="3" id="KW-1185">Reference proteome</keyword>
<dbReference type="InterPro" id="IPR016024">
    <property type="entry name" value="ARM-type_fold"/>
</dbReference>
<dbReference type="InterPro" id="IPR011989">
    <property type="entry name" value="ARM-like"/>
</dbReference>
<organism evidence="2 3">
    <name type="scientific">Chlamydomonas eustigma</name>
    <dbReference type="NCBI Taxonomy" id="1157962"/>
    <lineage>
        <taxon>Eukaryota</taxon>
        <taxon>Viridiplantae</taxon>
        <taxon>Chlorophyta</taxon>
        <taxon>core chlorophytes</taxon>
        <taxon>Chlorophyceae</taxon>
        <taxon>CS clade</taxon>
        <taxon>Chlamydomonadales</taxon>
        <taxon>Chlamydomonadaceae</taxon>
        <taxon>Chlamydomonas</taxon>
    </lineage>
</organism>
<evidence type="ECO:0000313" key="3">
    <source>
        <dbReference type="Proteomes" id="UP000232323"/>
    </source>
</evidence>
<dbReference type="AlphaFoldDB" id="A0A250XKX9"/>
<protein>
    <recommendedName>
        <fullName evidence="4">Armadillo repeat-containing domain-containing protein</fullName>
    </recommendedName>
</protein>
<accession>A0A250XKX9</accession>
<dbReference type="OrthoDB" id="533182at2759"/>
<dbReference type="Proteomes" id="UP000232323">
    <property type="component" value="Unassembled WGS sequence"/>
</dbReference>
<dbReference type="PANTHER" id="PTHR15599:SF1">
    <property type="entry name" value="RADIAL SPOKE HEAD 14 HOMOLOG"/>
    <property type="match status" value="1"/>
</dbReference>
<dbReference type="InterPro" id="IPR000225">
    <property type="entry name" value="Armadillo"/>
</dbReference>
<evidence type="ECO:0000313" key="2">
    <source>
        <dbReference type="EMBL" id="GAX83552.1"/>
    </source>
</evidence>
<dbReference type="EMBL" id="BEGY01000101">
    <property type="protein sequence ID" value="GAX83552.1"/>
    <property type="molecule type" value="Genomic_DNA"/>
</dbReference>
<evidence type="ECO:0008006" key="4">
    <source>
        <dbReference type="Google" id="ProtNLM"/>
    </source>
</evidence>
<dbReference type="Gene3D" id="1.25.10.10">
    <property type="entry name" value="Leucine-rich Repeat Variant"/>
    <property type="match status" value="2"/>
</dbReference>
<feature type="compositionally biased region" description="Basic and acidic residues" evidence="1">
    <location>
        <begin position="361"/>
        <end position="371"/>
    </location>
</feature>
<dbReference type="PANTHER" id="PTHR15599">
    <property type="entry name" value="RTDR1"/>
    <property type="match status" value="1"/>
</dbReference>
<comment type="caution">
    <text evidence="2">The sequence shown here is derived from an EMBL/GenBank/DDBJ whole genome shotgun (WGS) entry which is preliminary data.</text>
</comment>
<proteinExistence type="predicted"/>
<dbReference type="SMART" id="SM00185">
    <property type="entry name" value="ARM"/>
    <property type="match status" value="6"/>
</dbReference>
<sequence>MPPKAVIAKSDKSKGAASGVSIQGYCDVLKGTPVLNDITGKPVKRIEAILCIWSFANLSEEKREEIFKTGCGPNILSLVDRGDVEDKFAIMGAISALAQSDKHGHEVISNKVISCAANMLMGDHARSKLPAASLLANLALRAEYSGRVADVALVPLASILKENGPGWAQTQQLQVQVATAIKSLIENIVGEVPEIKQARRLALLNNGLVPHLVKLIGYKPRMPNPPSYPAPPPAISPAGKISKGTSKAVGKKGAAGAANFPQGRKDAIATAAAACLRFMASCPGFADHLISTGCLQILVDALLPSNDTQAAYICGMLWEVCSEQEVAKAVIKCGAVPPLLHICSRNLAAAIVKKPPKKKKESLEKKKRDEAPPPPNIPAMAVCNAAGALHHLTFVDEAKSQVAMYDGLAILVACMRVGNPTTYENATGALWNVGLDVNNTAALQACSVPEYLAQPLPETWLMTGEEDSEEEIIVAETEVGNMSPLPSSPVRGAFITQVGIR</sequence>
<dbReference type="SUPFAM" id="SSF48371">
    <property type="entry name" value="ARM repeat"/>
    <property type="match status" value="1"/>
</dbReference>
<evidence type="ECO:0000256" key="1">
    <source>
        <dbReference type="SAM" id="MobiDB-lite"/>
    </source>
</evidence>
<feature type="region of interest" description="Disordered" evidence="1">
    <location>
        <begin position="354"/>
        <end position="376"/>
    </location>
</feature>
<name>A0A250XKX9_9CHLO</name>
<reference evidence="2 3" key="1">
    <citation type="submission" date="2017-08" db="EMBL/GenBank/DDBJ databases">
        <title>Acidophilic green algal genome provides insights into adaptation to an acidic environment.</title>
        <authorList>
            <person name="Hirooka S."/>
            <person name="Hirose Y."/>
            <person name="Kanesaki Y."/>
            <person name="Higuchi S."/>
            <person name="Fujiwara T."/>
            <person name="Onuma R."/>
            <person name="Era A."/>
            <person name="Ohbayashi R."/>
            <person name="Uzuka A."/>
            <person name="Nozaki H."/>
            <person name="Yoshikawa H."/>
            <person name="Miyagishima S.Y."/>
        </authorList>
    </citation>
    <scope>NUCLEOTIDE SEQUENCE [LARGE SCALE GENOMIC DNA]</scope>
    <source>
        <strain evidence="2 3">NIES-2499</strain>
    </source>
</reference>
<gene>
    <name evidence="2" type="ORF">CEUSTIGMA_g10977.t1</name>
</gene>